<sequence length="289" mass="32579">MMRLSFIDQMNGFISGSTGKHIPKNYSHRFVEENFDTIASNLRNSGVPPQPLDYIVISFSDLGDLSCEPAASLRFRFSAMEVDVQTSNVEQVQDQAQHVLQEHVDEPSYATFTVSLANILRDDLPDETKQLFFEKINVALIDMSDFTSNLQFLTFLLMSSPRHYTLRKSNNHRILVEECTKSFDIIALFPKDFVGSANIGLLAPCPLQQLLQSGAFCNMFENFFTKKHLDFVYQSVFSSREPTQNTSSALSLQESFYKAVIPKNVFDNLSTEKLAAIPSALKNVTLSCL</sequence>
<dbReference type="Proteomes" id="UP000242381">
    <property type="component" value="Unassembled WGS sequence"/>
</dbReference>
<reference evidence="1 2" key="1">
    <citation type="journal article" date="2016" name="Proc. Natl. Acad. Sci. U.S.A.">
        <title>Lipid metabolic changes in an early divergent fungus govern the establishment of a mutualistic symbiosis with endobacteria.</title>
        <authorList>
            <person name="Lastovetsky O.A."/>
            <person name="Gaspar M.L."/>
            <person name="Mondo S.J."/>
            <person name="LaButti K.M."/>
            <person name="Sandor L."/>
            <person name="Grigoriev I.V."/>
            <person name="Henry S.A."/>
            <person name="Pawlowska T.E."/>
        </authorList>
    </citation>
    <scope>NUCLEOTIDE SEQUENCE [LARGE SCALE GENOMIC DNA]</scope>
    <source>
        <strain evidence="1 2">ATCC 11559</strain>
    </source>
</reference>
<protein>
    <submittedName>
        <fullName evidence="1">Uncharacterized protein</fullName>
    </submittedName>
</protein>
<gene>
    <name evidence="1" type="ORF">BCV71DRAFT_282218</name>
</gene>
<name>A0A1X0S6G5_RHIZD</name>
<evidence type="ECO:0000313" key="2">
    <source>
        <dbReference type="Proteomes" id="UP000242381"/>
    </source>
</evidence>
<dbReference type="AlphaFoldDB" id="A0A1X0S6G5"/>
<accession>A0A1X0S6G5</accession>
<evidence type="ECO:0000313" key="1">
    <source>
        <dbReference type="EMBL" id="ORE19855.1"/>
    </source>
</evidence>
<proteinExistence type="predicted"/>
<dbReference type="EMBL" id="KV921303">
    <property type="protein sequence ID" value="ORE19855.1"/>
    <property type="molecule type" value="Genomic_DNA"/>
</dbReference>
<organism evidence="1 2">
    <name type="scientific">Rhizopus microsporus</name>
    <dbReference type="NCBI Taxonomy" id="58291"/>
    <lineage>
        <taxon>Eukaryota</taxon>
        <taxon>Fungi</taxon>
        <taxon>Fungi incertae sedis</taxon>
        <taxon>Mucoromycota</taxon>
        <taxon>Mucoromycotina</taxon>
        <taxon>Mucoromycetes</taxon>
        <taxon>Mucorales</taxon>
        <taxon>Mucorineae</taxon>
        <taxon>Rhizopodaceae</taxon>
        <taxon>Rhizopus</taxon>
    </lineage>
</organism>